<organism evidence="2 3">
    <name type="scientific">Jeongeupia naejangsanensis</name>
    <dbReference type="NCBI Taxonomy" id="613195"/>
    <lineage>
        <taxon>Bacteria</taxon>
        <taxon>Pseudomonadati</taxon>
        <taxon>Pseudomonadota</taxon>
        <taxon>Betaproteobacteria</taxon>
        <taxon>Neisseriales</taxon>
        <taxon>Chitinibacteraceae</taxon>
        <taxon>Jeongeupia</taxon>
    </lineage>
</organism>
<protein>
    <submittedName>
        <fullName evidence="2">Uncharacterized protein</fullName>
    </submittedName>
</protein>
<feature type="region of interest" description="Disordered" evidence="1">
    <location>
        <begin position="22"/>
        <end position="60"/>
    </location>
</feature>
<comment type="caution">
    <text evidence="2">The sequence shown here is derived from an EMBL/GenBank/DDBJ whole genome shotgun (WGS) entry which is preliminary data.</text>
</comment>
<reference evidence="2 3" key="1">
    <citation type="submission" date="2021-01" db="EMBL/GenBank/DDBJ databases">
        <title>Draft Genome Sequence and Polyhydroxyalkanoate Biosynthetic Potential of Jeongeupia naejangsanensis Type Strain DSM 24253.</title>
        <authorList>
            <person name="Turrini P."/>
            <person name="Artuso I."/>
            <person name="Lugli G.A."/>
            <person name="Frangipani E."/>
            <person name="Ventura M."/>
            <person name="Visca P."/>
        </authorList>
    </citation>
    <scope>NUCLEOTIDE SEQUENCE [LARGE SCALE GENOMIC DNA]</scope>
    <source>
        <strain evidence="2 3">DSM 24253</strain>
    </source>
</reference>
<accession>A0ABS2BN81</accession>
<evidence type="ECO:0000313" key="2">
    <source>
        <dbReference type="EMBL" id="MBM3117048.1"/>
    </source>
</evidence>
<evidence type="ECO:0000256" key="1">
    <source>
        <dbReference type="SAM" id="MobiDB-lite"/>
    </source>
</evidence>
<dbReference type="Proteomes" id="UP000809431">
    <property type="component" value="Unassembled WGS sequence"/>
</dbReference>
<feature type="compositionally biased region" description="Gly residues" evidence="1">
    <location>
        <begin position="36"/>
        <end position="48"/>
    </location>
</feature>
<sequence>MRLLSLNEMNAVAGGATEVRLSFEGPGTDLTIPPTSGGGGSTGGGSTGGNPTEVKYSWEA</sequence>
<gene>
    <name evidence="2" type="ORF">JMJ54_14525</name>
</gene>
<keyword evidence="3" id="KW-1185">Reference proteome</keyword>
<proteinExistence type="predicted"/>
<dbReference type="RefSeq" id="WP_203539278.1">
    <property type="nucleotide sequence ID" value="NZ_JAESND010000008.1"/>
</dbReference>
<name>A0ABS2BN81_9NEIS</name>
<dbReference type="EMBL" id="JAESND010000008">
    <property type="protein sequence ID" value="MBM3117048.1"/>
    <property type="molecule type" value="Genomic_DNA"/>
</dbReference>
<evidence type="ECO:0000313" key="3">
    <source>
        <dbReference type="Proteomes" id="UP000809431"/>
    </source>
</evidence>